<evidence type="ECO:0000256" key="2">
    <source>
        <dbReference type="ARBA" id="ARBA00005234"/>
    </source>
</evidence>
<keyword evidence="3" id="KW-0645">Protease</keyword>
<proteinExistence type="inferred from homology"/>
<feature type="compositionally biased region" description="Polar residues" evidence="8">
    <location>
        <begin position="144"/>
        <end position="175"/>
    </location>
</feature>
<dbReference type="PANTHER" id="PTHR12606">
    <property type="entry name" value="SENTRIN/SUMO-SPECIFIC PROTEASE"/>
    <property type="match status" value="1"/>
</dbReference>
<keyword evidence="5" id="KW-0378">Hydrolase</keyword>
<dbReference type="InterPro" id="IPR003653">
    <property type="entry name" value="Peptidase_C48_C"/>
</dbReference>
<dbReference type="AlphaFoldDB" id="A0A3B4EDP9"/>
<dbReference type="Gene3D" id="3.40.395.10">
    <property type="entry name" value="Adenoviral Proteinase, Chain A"/>
    <property type="match status" value="1"/>
</dbReference>
<dbReference type="OMA" id="WSLITLD"/>
<dbReference type="STRING" id="42514.ENSPNAP00000033848"/>
<dbReference type="InterPro" id="IPR045577">
    <property type="entry name" value="SENP3_5_cons_dom"/>
</dbReference>
<feature type="domain" description="Ubiquitin-like protease family profile" evidence="9">
    <location>
        <begin position="353"/>
        <end position="510"/>
    </location>
</feature>
<accession>A0A3B4EDP9</accession>
<evidence type="ECO:0000256" key="4">
    <source>
        <dbReference type="ARBA" id="ARBA00022786"/>
    </source>
</evidence>
<protein>
    <submittedName>
        <fullName evidence="10">SUMO specific peptidase 5</fullName>
    </submittedName>
</protein>
<evidence type="ECO:0000256" key="5">
    <source>
        <dbReference type="ARBA" id="ARBA00022801"/>
    </source>
</evidence>
<keyword evidence="4" id="KW-0833">Ubl conjugation pathway</keyword>
<keyword evidence="7" id="KW-0539">Nucleus</keyword>
<comment type="subcellular location">
    <subcellularLocation>
        <location evidence="1">Nucleus</location>
        <location evidence="1">Nucleolus</location>
    </subcellularLocation>
</comment>
<dbReference type="Pfam" id="PF19722">
    <property type="entry name" value="SENP3_5_N"/>
    <property type="match status" value="1"/>
</dbReference>
<dbReference type="GO" id="GO:0016929">
    <property type="term" value="F:deSUMOylase activity"/>
    <property type="evidence" value="ECO:0007669"/>
    <property type="project" value="TreeGrafter"/>
</dbReference>
<dbReference type="Pfam" id="PF02902">
    <property type="entry name" value="Peptidase_C48"/>
    <property type="match status" value="1"/>
</dbReference>
<dbReference type="PANTHER" id="PTHR12606:SF10">
    <property type="entry name" value="SENTRIN-SPECIFIC PROTEASE 5"/>
    <property type="match status" value="1"/>
</dbReference>
<dbReference type="GO" id="GO:0016926">
    <property type="term" value="P:protein desumoylation"/>
    <property type="evidence" value="ECO:0007669"/>
    <property type="project" value="TreeGrafter"/>
</dbReference>
<dbReference type="Proteomes" id="UP001501920">
    <property type="component" value="Chromosome 15"/>
</dbReference>
<evidence type="ECO:0000256" key="8">
    <source>
        <dbReference type="SAM" id="MobiDB-lite"/>
    </source>
</evidence>
<organism evidence="10 11">
    <name type="scientific">Pygocentrus nattereri</name>
    <name type="common">Red-bellied piranha</name>
    <dbReference type="NCBI Taxonomy" id="42514"/>
    <lineage>
        <taxon>Eukaryota</taxon>
        <taxon>Metazoa</taxon>
        <taxon>Chordata</taxon>
        <taxon>Craniata</taxon>
        <taxon>Vertebrata</taxon>
        <taxon>Euteleostomi</taxon>
        <taxon>Actinopterygii</taxon>
        <taxon>Neopterygii</taxon>
        <taxon>Teleostei</taxon>
        <taxon>Ostariophysi</taxon>
        <taxon>Characiformes</taxon>
        <taxon>Characoidei</taxon>
        <taxon>Pygocentrus</taxon>
    </lineage>
</organism>
<dbReference type="Ensembl" id="ENSPNAT00000025130.2">
    <property type="protein sequence ID" value="ENSPNAP00000033848.2"/>
    <property type="gene ID" value="ENSPNAG00000022781.2"/>
</dbReference>
<evidence type="ECO:0000256" key="6">
    <source>
        <dbReference type="ARBA" id="ARBA00022807"/>
    </source>
</evidence>
<feature type="region of interest" description="Disordered" evidence="8">
    <location>
        <begin position="1"/>
        <end position="31"/>
    </location>
</feature>
<reference evidence="10" key="2">
    <citation type="submission" date="2025-08" db="UniProtKB">
        <authorList>
            <consortium name="Ensembl"/>
        </authorList>
    </citation>
    <scope>IDENTIFICATION</scope>
</reference>
<keyword evidence="11" id="KW-1185">Reference proteome</keyword>
<evidence type="ECO:0000313" key="11">
    <source>
        <dbReference type="Proteomes" id="UP001501920"/>
    </source>
</evidence>
<evidence type="ECO:0000259" key="9">
    <source>
        <dbReference type="PROSITE" id="PS50600"/>
    </source>
</evidence>
<feature type="region of interest" description="Disordered" evidence="8">
    <location>
        <begin position="127"/>
        <end position="175"/>
    </location>
</feature>
<feature type="compositionally biased region" description="Polar residues" evidence="8">
    <location>
        <begin position="1"/>
        <end position="19"/>
    </location>
</feature>
<dbReference type="GO" id="GO:0006508">
    <property type="term" value="P:proteolysis"/>
    <property type="evidence" value="ECO:0007669"/>
    <property type="project" value="UniProtKB-KW"/>
</dbReference>
<evidence type="ECO:0000256" key="1">
    <source>
        <dbReference type="ARBA" id="ARBA00004604"/>
    </source>
</evidence>
<name>A0A3B4EDP9_PYGNA</name>
<dbReference type="GO" id="GO:0005730">
    <property type="term" value="C:nucleolus"/>
    <property type="evidence" value="ECO:0007669"/>
    <property type="project" value="UniProtKB-SubCell"/>
</dbReference>
<dbReference type="PROSITE" id="PS50600">
    <property type="entry name" value="ULP_PROTEASE"/>
    <property type="match status" value="1"/>
</dbReference>
<dbReference type="InterPro" id="IPR038765">
    <property type="entry name" value="Papain-like_cys_pep_sf"/>
</dbReference>
<dbReference type="GeneTree" id="ENSGT00940000156309"/>
<reference evidence="10 11" key="1">
    <citation type="submission" date="2020-10" db="EMBL/GenBank/DDBJ databases">
        <title>Pygocentrus nattereri (red-bellied piranha) genome, fPygNat1, primary haplotype.</title>
        <authorList>
            <person name="Myers G."/>
            <person name="Meyer A."/>
            <person name="Karagic N."/>
            <person name="Pippel M."/>
            <person name="Winkler S."/>
            <person name="Tracey A."/>
            <person name="Wood J."/>
            <person name="Formenti G."/>
            <person name="Howe K."/>
            <person name="Fedrigo O."/>
            <person name="Jarvis E.D."/>
        </authorList>
    </citation>
    <scope>NUCLEOTIDE SEQUENCE [LARGE SCALE GENOMIC DNA]</scope>
</reference>
<comment type="similarity">
    <text evidence="2">Belongs to the peptidase C48 family.</text>
</comment>
<reference evidence="10" key="3">
    <citation type="submission" date="2025-09" db="UniProtKB">
        <authorList>
            <consortium name="Ensembl"/>
        </authorList>
    </citation>
    <scope>IDENTIFICATION</scope>
</reference>
<dbReference type="FunFam" id="3.40.395.10:FF:000002">
    <property type="entry name" value="Putative sentrin-specific protease 5"/>
    <property type="match status" value="1"/>
</dbReference>
<evidence type="ECO:0000256" key="3">
    <source>
        <dbReference type="ARBA" id="ARBA00022670"/>
    </source>
</evidence>
<evidence type="ECO:0000256" key="7">
    <source>
        <dbReference type="ARBA" id="ARBA00023242"/>
    </source>
</evidence>
<dbReference type="SUPFAM" id="SSF54001">
    <property type="entry name" value="Cysteine proteinases"/>
    <property type="match status" value="1"/>
</dbReference>
<keyword evidence="6" id="KW-0788">Thiol protease</keyword>
<sequence>MRVQVHNGSDQAKSASQMAENGRSRRKRMPKLCDCCGPNSKPHALGHDQVTKKRGRKKKEVASEVGVAADKQVISNVVDLVSVAEADAMTVCEMQPVTCPEPSTALCGNQIVPLVSDSTVLHNGIIPSQGDIPETNSKGEDTDFTSLTDSKEPTSITHTHPTQDSLDTNSDPLQANPATPLDCIHVGPPVHSDCTEKSASPVIKSNSRDSDQIAETDAMEVEHPISAIYLNVKALRDHRYCKRPAACAAEEPLDVPQPPSTEIQNEEIVELIHGMAWLIPIALKVDFCSLNNLYEKYGSFIPLCEEDILEYLNKHLNADFKDRKKMIHTEVMKYKASLACAPMHFFKVTYNKHTLALDDLSTLDDQNWVNDQVINMYGELIMEATNHKVHFFNSFFYRQLVGKGYEGVKRWTKKVDLFSKRLLLIPLHLEIHWSLITVDISKQNINFYDSQGILFKFAVDNIEKYMLAEAKEKKHANFQKGWKMTVNKTIPQQKNDNDCGAFVLEYCKCLAFKQPLLFTQEDIPKVRKRIYKELCDCKLTDLKKQV</sequence>
<evidence type="ECO:0000313" key="10">
    <source>
        <dbReference type="Ensembl" id="ENSPNAP00000033848.2"/>
    </source>
</evidence>